<evidence type="ECO:0000256" key="3">
    <source>
        <dbReference type="ARBA" id="ARBA00022448"/>
    </source>
</evidence>
<dbReference type="Pfam" id="PF04066">
    <property type="entry name" value="MrpF_PhaF"/>
    <property type="match status" value="1"/>
</dbReference>
<comment type="similarity">
    <text evidence="2">Belongs to the CPA3 antiporters (TC 2.A.63) subunit F family.</text>
</comment>
<feature type="transmembrane region" description="Helical" evidence="8">
    <location>
        <begin position="34"/>
        <end position="54"/>
    </location>
</feature>
<keyword evidence="6 8" id="KW-1133">Transmembrane helix</keyword>
<evidence type="ECO:0000256" key="4">
    <source>
        <dbReference type="ARBA" id="ARBA00022475"/>
    </source>
</evidence>
<evidence type="ECO:0000256" key="5">
    <source>
        <dbReference type="ARBA" id="ARBA00022692"/>
    </source>
</evidence>
<protein>
    <submittedName>
        <fullName evidence="9">Na(+)/H(+) antiporter subunit F</fullName>
    </submittedName>
</protein>
<evidence type="ECO:0000256" key="2">
    <source>
        <dbReference type="ARBA" id="ARBA00009212"/>
    </source>
</evidence>
<dbReference type="PANTHER" id="PTHR34702">
    <property type="entry name" value="NA(+)/H(+) ANTIPORTER SUBUNIT F1"/>
    <property type="match status" value="1"/>
</dbReference>
<accession>A0A7V6CN00</accession>
<dbReference type="EMBL" id="DTHS01000019">
    <property type="protein sequence ID" value="HHR48590.1"/>
    <property type="molecule type" value="Genomic_DNA"/>
</dbReference>
<comment type="subcellular location">
    <subcellularLocation>
        <location evidence="1">Cell membrane</location>
        <topology evidence="1">Multi-pass membrane protein</topology>
    </subcellularLocation>
</comment>
<evidence type="ECO:0000313" key="9">
    <source>
        <dbReference type="EMBL" id="HHR48590.1"/>
    </source>
</evidence>
<keyword evidence="3" id="KW-0813">Transport</keyword>
<evidence type="ECO:0000256" key="6">
    <source>
        <dbReference type="ARBA" id="ARBA00022989"/>
    </source>
</evidence>
<reference evidence="9" key="1">
    <citation type="journal article" date="2020" name="mSystems">
        <title>Genome- and Community-Level Interaction Insights into Carbon Utilization and Element Cycling Functions of Hydrothermarchaeota in Hydrothermal Sediment.</title>
        <authorList>
            <person name="Zhou Z."/>
            <person name="Liu Y."/>
            <person name="Xu W."/>
            <person name="Pan J."/>
            <person name="Luo Z.H."/>
            <person name="Li M."/>
        </authorList>
    </citation>
    <scope>NUCLEOTIDE SEQUENCE [LARGE SCALE GENOMIC DNA]</scope>
    <source>
        <strain evidence="9">SpSt-791</strain>
    </source>
</reference>
<feature type="transmembrane region" description="Helical" evidence="8">
    <location>
        <begin position="60"/>
        <end position="79"/>
    </location>
</feature>
<evidence type="ECO:0000256" key="8">
    <source>
        <dbReference type="SAM" id="Phobius"/>
    </source>
</evidence>
<proteinExistence type="inferred from homology"/>
<dbReference type="GO" id="GO:0005886">
    <property type="term" value="C:plasma membrane"/>
    <property type="evidence" value="ECO:0007669"/>
    <property type="project" value="UniProtKB-SubCell"/>
</dbReference>
<name>A0A7V6CN00_UNCW3</name>
<keyword evidence="5 8" id="KW-0812">Transmembrane</keyword>
<gene>
    <name evidence="9" type="ORF">ENV79_02965</name>
</gene>
<feature type="transmembrane region" description="Helical" evidence="8">
    <location>
        <begin position="6"/>
        <end position="22"/>
    </location>
</feature>
<keyword evidence="4" id="KW-1003">Cell membrane</keyword>
<dbReference type="PANTHER" id="PTHR34702:SF1">
    <property type="entry name" value="NA(+)_H(+) ANTIPORTER SUBUNIT F"/>
    <property type="match status" value="1"/>
</dbReference>
<sequence>MNMSIIITILSLAAFFSLYRALKGPSISDRAIAVDIMSILFCGITALMAFFYNLSYLLDLSITIAILAFIGTLALAKYLEGRNLDE</sequence>
<keyword evidence="7 8" id="KW-0472">Membrane</keyword>
<dbReference type="InterPro" id="IPR007208">
    <property type="entry name" value="MrpF/PhaF-like"/>
</dbReference>
<comment type="caution">
    <text evidence="9">The sequence shown here is derived from an EMBL/GenBank/DDBJ whole genome shotgun (WGS) entry which is preliminary data.</text>
</comment>
<dbReference type="AlphaFoldDB" id="A0A7V6CN00"/>
<evidence type="ECO:0000256" key="7">
    <source>
        <dbReference type="ARBA" id="ARBA00023136"/>
    </source>
</evidence>
<evidence type="ECO:0000256" key="1">
    <source>
        <dbReference type="ARBA" id="ARBA00004651"/>
    </source>
</evidence>
<organism evidence="9">
    <name type="scientific">candidate division WOR-3 bacterium</name>
    <dbReference type="NCBI Taxonomy" id="2052148"/>
    <lineage>
        <taxon>Bacteria</taxon>
        <taxon>Bacteria division WOR-3</taxon>
    </lineage>
</organism>
<dbReference type="GO" id="GO:0015385">
    <property type="term" value="F:sodium:proton antiporter activity"/>
    <property type="evidence" value="ECO:0007669"/>
    <property type="project" value="TreeGrafter"/>
</dbReference>